<comment type="caution">
    <text evidence="2">The sequence shown here is derived from an EMBL/GenBank/DDBJ whole genome shotgun (WGS) entry which is preliminary data.</text>
</comment>
<gene>
    <name evidence="2" type="ORF">BKA67DRAFT_512025</name>
</gene>
<dbReference type="InterPro" id="IPR001810">
    <property type="entry name" value="F-box_dom"/>
</dbReference>
<dbReference type="AlphaFoldDB" id="A0A9P9A195"/>
<name>A0A9P9A195_9PEZI</name>
<proteinExistence type="predicted"/>
<feature type="domain" description="F-box" evidence="1">
    <location>
        <begin position="1"/>
        <end position="43"/>
    </location>
</feature>
<organism evidence="2 3">
    <name type="scientific">Truncatella angustata</name>
    <dbReference type="NCBI Taxonomy" id="152316"/>
    <lineage>
        <taxon>Eukaryota</taxon>
        <taxon>Fungi</taxon>
        <taxon>Dikarya</taxon>
        <taxon>Ascomycota</taxon>
        <taxon>Pezizomycotina</taxon>
        <taxon>Sordariomycetes</taxon>
        <taxon>Xylariomycetidae</taxon>
        <taxon>Amphisphaeriales</taxon>
        <taxon>Sporocadaceae</taxon>
        <taxon>Truncatella</taxon>
    </lineage>
</organism>
<reference evidence="2" key="1">
    <citation type="journal article" date="2021" name="Nat. Commun.">
        <title>Genetic determinants of endophytism in the Arabidopsis root mycobiome.</title>
        <authorList>
            <person name="Mesny F."/>
            <person name="Miyauchi S."/>
            <person name="Thiergart T."/>
            <person name="Pickel B."/>
            <person name="Atanasova L."/>
            <person name="Karlsson M."/>
            <person name="Huettel B."/>
            <person name="Barry K.W."/>
            <person name="Haridas S."/>
            <person name="Chen C."/>
            <person name="Bauer D."/>
            <person name="Andreopoulos W."/>
            <person name="Pangilinan J."/>
            <person name="LaButti K."/>
            <person name="Riley R."/>
            <person name="Lipzen A."/>
            <person name="Clum A."/>
            <person name="Drula E."/>
            <person name="Henrissat B."/>
            <person name="Kohler A."/>
            <person name="Grigoriev I.V."/>
            <person name="Martin F.M."/>
            <person name="Hacquard S."/>
        </authorList>
    </citation>
    <scope>NUCLEOTIDE SEQUENCE</scope>
    <source>
        <strain evidence="2">MPI-SDFR-AT-0073</strain>
    </source>
</reference>
<dbReference type="Proteomes" id="UP000758603">
    <property type="component" value="Unassembled WGS sequence"/>
</dbReference>
<evidence type="ECO:0000313" key="2">
    <source>
        <dbReference type="EMBL" id="KAH6658098.1"/>
    </source>
</evidence>
<sequence length="544" mass="63080">MALLPDDAYHQIFAILPRQTLASCRLLNKRVGNIATYHAFRHMRLEAALDVHGFVNVAKSDLLRPLVREITVDTWIGPDFKYNSNRKFRPPRDFFRALAYIRRFQGLTALNLRFTKWCGNERNGSIAEETYDFRYLVLDIIFRSLAGNWPQANRPLREEGLVAFDPEDRGSLPPLPTEGILELDNESLEPIDISSLTVSNLADFDDERLTKSESFRQVFLSKSLTSLKLLVATEDSPSSAAARWYPEKYDFCAGLPNTWLSPNIARNLKTLSLYFRDYWGWNPKMDFRAVNPGRSELSGLPNLRVLALGNYVFSHHWQVEWIASFVGQSNGREGLEELYLDDCPIMWQARTVQPLDESSTIYKSQDGETITHSNWGYPLREVMTGGYQEWNPDKFAYHLRWNQVLDYWKTNLNSLKSFRMGHDTIDSPTSTYERARLATICQHRLEDTTFLDYDCPSPSMIPVFGYGPQFGVGLEHKREHILQYVHFDIGSGPTPWIERDNGRDMIRDEGFEVYQAARQRDEKAYHDMMQSVHRRTEMEAFNHE</sequence>
<evidence type="ECO:0000313" key="3">
    <source>
        <dbReference type="Proteomes" id="UP000758603"/>
    </source>
</evidence>
<dbReference type="Pfam" id="PF00646">
    <property type="entry name" value="F-box"/>
    <property type="match status" value="1"/>
</dbReference>
<keyword evidence="3" id="KW-1185">Reference proteome</keyword>
<dbReference type="OrthoDB" id="3140657at2759"/>
<protein>
    <recommendedName>
        <fullName evidence="1">F-box domain-containing protein</fullName>
    </recommendedName>
</protein>
<accession>A0A9P9A195</accession>
<dbReference type="EMBL" id="JAGPXC010000002">
    <property type="protein sequence ID" value="KAH6658098.1"/>
    <property type="molecule type" value="Genomic_DNA"/>
</dbReference>
<dbReference type="RefSeq" id="XP_045962332.1">
    <property type="nucleotide sequence ID" value="XM_046097440.1"/>
</dbReference>
<dbReference type="PANTHER" id="PTHR42057">
    <property type="entry name" value="F-BOX DOMAIN PROTEIN (AFU_ORTHOLOGUE AFUA_4G00200)"/>
    <property type="match status" value="1"/>
</dbReference>
<dbReference type="GeneID" id="70126332"/>
<dbReference type="PANTHER" id="PTHR42057:SF2">
    <property type="entry name" value="F-BOX DOMAIN PROTEIN (AFU_ORTHOLOGUE AFUA_4G00200)-RELATED"/>
    <property type="match status" value="1"/>
</dbReference>
<evidence type="ECO:0000259" key="1">
    <source>
        <dbReference type="PROSITE" id="PS50181"/>
    </source>
</evidence>
<dbReference type="PROSITE" id="PS50181">
    <property type="entry name" value="FBOX"/>
    <property type="match status" value="1"/>
</dbReference>